<dbReference type="GO" id="GO:0016989">
    <property type="term" value="F:sigma factor antagonist activity"/>
    <property type="evidence" value="ECO:0007669"/>
    <property type="project" value="TreeGrafter"/>
</dbReference>
<evidence type="ECO:0000259" key="3">
    <source>
        <dbReference type="Pfam" id="PF13490"/>
    </source>
</evidence>
<evidence type="ECO:0000313" key="4">
    <source>
        <dbReference type="EMBL" id="SEN03582.1"/>
    </source>
</evidence>
<dbReference type="InterPro" id="IPR051474">
    <property type="entry name" value="Anti-sigma-K/W_factor"/>
</dbReference>
<keyword evidence="4" id="KW-0863">Zinc-finger</keyword>
<keyword evidence="5" id="KW-1185">Reference proteome</keyword>
<dbReference type="Pfam" id="PF13490">
    <property type="entry name" value="zf-HC2"/>
    <property type="match status" value="1"/>
</dbReference>
<evidence type="ECO:0000256" key="2">
    <source>
        <dbReference type="SAM" id="Phobius"/>
    </source>
</evidence>
<keyword evidence="2" id="KW-1133">Transmembrane helix</keyword>
<dbReference type="PANTHER" id="PTHR37461:SF1">
    <property type="entry name" value="ANTI-SIGMA-K FACTOR RSKA"/>
    <property type="match status" value="1"/>
</dbReference>
<accession>A0A1H8D8N2</accession>
<dbReference type="OrthoDB" id="2381690at2"/>
<dbReference type="RefSeq" id="WP_089966608.1">
    <property type="nucleotide sequence ID" value="NZ_FOCQ01000005.1"/>
</dbReference>
<proteinExistence type="predicted"/>
<protein>
    <submittedName>
        <fullName evidence="4">Putative zinc-finger</fullName>
    </submittedName>
</protein>
<reference evidence="4 5" key="1">
    <citation type="submission" date="2016-10" db="EMBL/GenBank/DDBJ databases">
        <authorList>
            <person name="de Groot N.N."/>
        </authorList>
    </citation>
    <scope>NUCLEOTIDE SEQUENCE [LARGE SCALE GENOMIC DNA]</scope>
    <source>
        <strain evidence="4 5">DSM 46701</strain>
    </source>
</reference>
<dbReference type="EMBL" id="FOCQ01000005">
    <property type="protein sequence ID" value="SEN03582.1"/>
    <property type="molecule type" value="Genomic_DNA"/>
</dbReference>
<feature type="compositionally biased region" description="Basic and acidic residues" evidence="1">
    <location>
        <begin position="127"/>
        <end position="144"/>
    </location>
</feature>
<dbReference type="STRING" id="1173111.SAMN05444955_10550"/>
<name>A0A1H8D8N2_9BACL</name>
<gene>
    <name evidence="4" type="ORF">SAMN05444955_10550</name>
</gene>
<feature type="compositionally biased region" description="Polar residues" evidence="1">
    <location>
        <begin position="116"/>
        <end position="125"/>
    </location>
</feature>
<keyword evidence="2" id="KW-0812">Transmembrane</keyword>
<organism evidence="4 5">
    <name type="scientific">Lihuaxuella thermophila</name>
    <dbReference type="NCBI Taxonomy" id="1173111"/>
    <lineage>
        <taxon>Bacteria</taxon>
        <taxon>Bacillati</taxon>
        <taxon>Bacillota</taxon>
        <taxon>Bacilli</taxon>
        <taxon>Bacillales</taxon>
        <taxon>Thermoactinomycetaceae</taxon>
        <taxon>Lihuaxuella</taxon>
    </lineage>
</organism>
<feature type="domain" description="Putative zinc-finger" evidence="3">
    <location>
        <begin position="5"/>
        <end position="31"/>
    </location>
</feature>
<keyword evidence="4" id="KW-0862">Zinc</keyword>
<dbReference type="PANTHER" id="PTHR37461">
    <property type="entry name" value="ANTI-SIGMA-K FACTOR RSKA"/>
    <property type="match status" value="1"/>
</dbReference>
<keyword evidence="4" id="KW-0479">Metal-binding</keyword>
<evidence type="ECO:0000313" key="5">
    <source>
        <dbReference type="Proteomes" id="UP000199695"/>
    </source>
</evidence>
<feature type="region of interest" description="Disordered" evidence="1">
    <location>
        <begin position="116"/>
        <end position="145"/>
    </location>
</feature>
<dbReference type="Proteomes" id="UP000199695">
    <property type="component" value="Unassembled WGS sequence"/>
</dbReference>
<evidence type="ECO:0000256" key="1">
    <source>
        <dbReference type="SAM" id="MobiDB-lite"/>
    </source>
</evidence>
<sequence>MGSEKIMELIQRDLDDDLSPAEKEALEAHLSQRPEDRKLAQQLRSLSNELSRLPKVVPPSSVIDSILPAIDEDLAQAADKQQKRIRSRWVKTGAAVAIAAVAALFTLPFLPLEQGSQPSTSTYMETSVKKEGSSAADPRQRSSEDGTFMTTFESQGAVWSPDQVYQAKWEEERLIVRKPSGEIQYRSERFKGERLIALTWKSNREIEAVLSGKDGQEMTRKVTIDVVQKKRTK</sequence>
<dbReference type="GO" id="GO:0008270">
    <property type="term" value="F:zinc ion binding"/>
    <property type="evidence" value="ECO:0007669"/>
    <property type="project" value="UniProtKB-KW"/>
</dbReference>
<dbReference type="GO" id="GO:0006417">
    <property type="term" value="P:regulation of translation"/>
    <property type="evidence" value="ECO:0007669"/>
    <property type="project" value="TreeGrafter"/>
</dbReference>
<keyword evidence="2" id="KW-0472">Membrane</keyword>
<feature type="transmembrane region" description="Helical" evidence="2">
    <location>
        <begin position="89"/>
        <end position="110"/>
    </location>
</feature>
<dbReference type="AlphaFoldDB" id="A0A1H8D8N2"/>
<dbReference type="InterPro" id="IPR027383">
    <property type="entry name" value="Znf_put"/>
</dbReference>